<dbReference type="GO" id="GO:0046690">
    <property type="term" value="P:response to tellurium ion"/>
    <property type="evidence" value="ECO:0007669"/>
    <property type="project" value="UniProtKB-KW"/>
</dbReference>
<evidence type="ECO:0000313" key="3">
    <source>
        <dbReference type="EMBL" id="TGG40802.1"/>
    </source>
</evidence>
<dbReference type="PANTHER" id="PTHR32097:SF17">
    <property type="entry name" value="CAMP-BINDING PROTEIN 1-RELATED"/>
    <property type="match status" value="1"/>
</dbReference>
<reference evidence="3 4" key="1">
    <citation type="submission" date="2019-02" db="EMBL/GenBank/DDBJ databases">
        <title>Isolation and identification of novel species under the genus Muribaculum.</title>
        <authorList>
            <person name="Miyake S."/>
            <person name="Ding Y."/>
            <person name="Low A."/>
            <person name="Soh M."/>
            <person name="Seedorf H."/>
        </authorList>
    </citation>
    <scope>NUCLEOTIDE SEQUENCE [LARGE SCALE GENOMIC DNA]</scope>
    <source>
        <strain evidence="3 4">TLL-A3</strain>
    </source>
</reference>
<gene>
    <name evidence="3" type="ORF">EZ315_09055</name>
</gene>
<dbReference type="InterPro" id="IPR003325">
    <property type="entry name" value="TerD"/>
</dbReference>
<dbReference type="AlphaFoldDB" id="A0A4Z0VC76"/>
<dbReference type="PANTHER" id="PTHR32097">
    <property type="entry name" value="CAMP-BINDING PROTEIN 1-RELATED"/>
    <property type="match status" value="1"/>
</dbReference>
<protein>
    <submittedName>
        <fullName evidence="3">TerD family protein</fullName>
    </submittedName>
</protein>
<dbReference type="RefSeq" id="WP_135471768.1">
    <property type="nucleotide sequence ID" value="NZ_SJSA01000001.1"/>
</dbReference>
<evidence type="ECO:0000259" key="2">
    <source>
        <dbReference type="Pfam" id="PF02342"/>
    </source>
</evidence>
<feature type="domain" description="TerD" evidence="2">
    <location>
        <begin position="99"/>
        <end position="222"/>
    </location>
</feature>
<keyword evidence="4" id="KW-1185">Reference proteome</keyword>
<comment type="caution">
    <text evidence="3">The sequence shown here is derived from an EMBL/GenBank/DDBJ whole genome shotgun (WGS) entry which is preliminary data.</text>
</comment>
<evidence type="ECO:0000256" key="1">
    <source>
        <dbReference type="ARBA" id="ARBA00022686"/>
    </source>
</evidence>
<dbReference type="EMBL" id="SJSA01000001">
    <property type="protein sequence ID" value="TGG40802.1"/>
    <property type="molecule type" value="Genomic_DNA"/>
</dbReference>
<evidence type="ECO:0000313" key="4">
    <source>
        <dbReference type="Proteomes" id="UP000297635"/>
    </source>
</evidence>
<dbReference type="Proteomes" id="UP000297635">
    <property type="component" value="Unassembled WGS sequence"/>
</dbReference>
<dbReference type="InterPro" id="IPR051324">
    <property type="entry name" value="Stress/Tellurium_Resist"/>
</dbReference>
<feature type="domain" description="TerD" evidence="2">
    <location>
        <begin position="1"/>
        <end position="65"/>
    </location>
</feature>
<dbReference type="Pfam" id="PF02342">
    <property type="entry name" value="TerD"/>
    <property type="match status" value="2"/>
</dbReference>
<organism evidence="3 4">
    <name type="scientific">Duncaniella freteri</name>
    <dbReference type="NCBI Taxonomy" id="2530391"/>
    <lineage>
        <taxon>Bacteria</taxon>
        <taxon>Pseudomonadati</taxon>
        <taxon>Bacteroidota</taxon>
        <taxon>Bacteroidia</taxon>
        <taxon>Bacteroidales</taxon>
        <taxon>Muribaculaceae</taxon>
        <taxon>Duncaniella</taxon>
    </lineage>
</organism>
<proteinExistence type="predicted"/>
<dbReference type="Gene3D" id="2.60.60.30">
    <property type="entry name" value="sav2460 like domains"/>
    <property type="match status" value="1"/>
</dbReference>
<keyword evidence="1" id="KW-0778">Tellurium resistance</keyword>
<accession>A0A4Z0VC76</accession>
<name>A0A4Z0VC76_9BACT</name>
<sequence length="223" mass="25140">MAIRIQKGGSTEIKLEKFSVGLGWQVREDASAKDDFDLDVSAFMVDASGKIPTDDYLVFYNSEKRLKADENGKLLSPIKIVPYTEWRSNDEMRAQSRPVDPEISVIGSIDNEEGGDEGDAETIDMELSKVRSDIEKIIICVSIYDAKNRGQNFGQVENAYVRIYSEGHEEIGQEEIIYDLTEDFSTCASVEFVQLYRYNGTWKIKALGVGHHGEFDELVAKFT</sequence>
<dbReference type="GeneID" id="82149937"/>
<dbReference type="CDD" id="cd06974">
    <property type="entry name" value="TerD_like"/>
    <property type="match status" value="1"/>
</dbReference>